<evidence type="ECO:0008006" key="4">
    <source>
        <dbReference type="Google" id="ProtNLM"/>
    </source>
</evidence>
<organism evidence="2 3">
    <name type="scientific">Apiospora rasikravindrae</name>
    <dbReference type="NCBI Taxonomy" id="990691"/>
    <lineage>
        <taxon>Eukaryota</taxon>
        <taxon>Fungi</taxon>
        <taxon>Dikarya</taxon>
        <taxon>Ascomycota</taxon>
        <taxon>Pezizomycotina</taxon>
        <taxon>Sordariomycetes</taxon>
        <taxon>Xylariomycetidae</taxon>
        <taxon>Amphisphaeriales</taxon>
        <taxon>Apiosporaceae</taxon>
        <taxon>Apiospora</taxon>
    </lineage>
</organism>
<feature type="compositionally biased region" description="Basic residues" evidence="1">
    <location>
        <begin position="1"/>
        <end position="10"/>
    </location>
</feature>
<dbReference type="EMBL" id="JAQQWK010000013">
    <property type="protein sequence ID" value="KAK8017860.1"/>
    <property type="molecule type" value="Genomic_DNA"/>
</dbReference>
<sequence>MGLFSKKPRPAKTVAKPLHGDAQSTASFNSDKDTLKSPTSPLHSRIGNRSSGGSTMPPTPLTPFSPMIPRADLPKPPDPNLDPAAYLRSLNSVRERSRIIGDKAMRNKLNHFDVDMNKFPDVVRFVCGIIKRDYDAPFNTIPMHSRYQHFCVGGRDRIANLLSTFDDSVDQTEKCRRLIDLFMVSVLLDAGAGTHWTFKSAENGRIYRRSEGVAIASLEMFKTETNWRDRWCRACSPGDSRNKFQVDKEGLSKLTVEQLAKGLQSRPGNEIAGLEGRAELLIRLGAALQKQRIFFGDEGRPGNMVDYLMSHPTTQASSTPIVILPVLWNVLMTGLGSIWPASRTAIDGVSLGDAWPCSSMPQASGLPSPTSPSFSPFPQNTHAPSTGRGEWESIVPLHKLTQWLCYSLMQPMTSLLKVQFAGSELLTGLPEYRNGGLFVDMGVLNLRKEDEDRGLEHYGDYCRRKNVRANEVAPMFEPSDDVIVEWRGVTVGLLDKLCDDVNYALRADLNGGEITLGQLLEAGSWKGGREIAEVSRPNTKEPPILIDSDGTLF</sequence>
<dbReference type="PANTHER" id="PTHR31687">
    <property type="match status" value="1"/>
</dbReference>
<feature type="region of interest" description="Disordered" evidence="1">
    <location>
        <begin position="1"/>
        <end position="83"/>
    </location>
</feature>
<dbReference type="InterPro" id="IPR012469">
    <property type="entry name" value="DUF1688"/>
</dbReference>
<reference evidence="2 3" key="1">
    <citation type="submission" date="2023-01" db="EMBL/GenBank/DDBJ databases">
        <title>Analysis of 21 Apiospora genomes using comparative genomics revels a genus with tremendous synthesis potential of carbohydrate active enzymes and secondary metabolites.</title>
        <authorList>
            <person name="Sorensen T."/>
        </authorList>
    </citation>
    <scope>NUCLEOTIDE SEQUENCE [LARGE SCALE GENOMIC DNA]</scope>
    <source>
        <strain evidence="2 3">CBS 33761</strain>
    </source>
</reference>
<comment type="caution">
    <text evidence="2">The sequence shown here is derived from an EMBL/GenBank/DDBJ whole genome shotgun (WGS) entry which is preliminary data.</text>
</comment>
<dbReference type="Pfam" id="PF07958">
    <property type="entry name" value="DUF1688"/>
    <property type="match status" value="1"/>
</dbReference>
<gene>
    <name evidence="2" type="ORF">PG993_014186</name>
</gene>
<keyword evidence="3" id="KW-1185">Reference proteome</keyword>
<feature type="region of interest" description="Disordered" evidence="1">
    <location>
        <begin position="361"/>
        <end position="388"/>
    </location>
</feature>
<evidence type="ECO:0000313" key="3">
    <source>
        <dbReference type="Proteomes" id="UP001444661"/>
    </source>
</evidence>
<dbReference type="PANTHER" id="PTHR31687:SF3">
    <property type="entry name" value="PROTEIN URG3"/>
    <property type="match status" value="1"/>
</dbReference>
<name>A0ABR1RSB2_9PEZI</name>
<feature type="compositionally biased region" description="Polar residues" evidence="1">
    <location>
        <begin position="36"/>
        <end position="56"/>
    </location>
</feature>
<feature type="compositionally biased region" description="Low complexity" evidence="1">
    <location>
        <begin position="367"/>
        <end position="378"/>
    </location>
</feature>
<dbReference type="Proteomes" id="UP001444661">
    <property type="component" value="Unassembled WGS sequence"/>
</dbReference>
<protein>
    <recommendedName>
        <fullName evidence="4">Uracil catabolism protein 4</fullName>
    </recommendedName>
</protein>
<evidence type="ECO:0000313" key="2">
    <source>
        <dbReference type="EMBL" id="KAK8017860.1"/>
    </source>
</evidence>
<proteinExistence type="predicted"/>
<accession>A0ABR1RSB2</accession>
<evidence type="ECO:0000256" key="1">
    <source>
        <dbReference type="SAM" id="MobiDB-lite"/>
    </source>
</evidence>